<protein>
    <submittedName>
        <fullName evidence="1">Uncharacterized protein</fullName>
    </submittedName>
</protein>
<dbReference type="EMBL" id="AYRZ02000007">
    <property type="protein sequence ID" value="PHT76601.1"/>
    <property type="molecule type" value="Genomic_DNA"/>
</dbReference>
<dbReference type="Proteomes" id="UP000222542">
    <property type="component" value="Unassembled WGS sequence"/>
</dbReference>
<name>A0A2G2Z3W7_CAPAN</name>
<sequence>MVDTHADCLTHHLKMVVVAGRVMKKQVIQFPEYLLGHAMVLEMKVETEKQTLTSGPIYLFSNAPEYEERLMNAPLASASVAV</sequence>
<keyword evidence="2" id="KW-1185">Reference proteome</keyword>
<proteinExistence type="predicted"/>
<organism evidence="1 2">
    <name type="scientific">Capsicum annuum</name>
    <name type="common">Capsicum pepper</name>
    <dbReference type="NCBI Taxonomy" id="4072"/>
    <lineage>
        <taxon>Eukaryota</taxon>
        <taxon>Viridiplantae</taxon>
        <taxon>Streptophyta</taxon>
        <taxon>Embryophyta</taxon>
        <taxon>Tracheophyta</taxon>
        <taxon>Spermatophyta</taxon>
        <taxon>Magnoliopsida</taxon>
        <taxon>eudicotyledons</taxon>
        <taxon>Gunneridae</taxon>
        <taxon>Pentapetalae</taxon>
        <taxon>asterids</taxon>
        <taxon>lamiids</taxon>
        <taxon>Solanales</taxon>
        <taxon>Solanaceae</taxon>
        <taxon>Solanoideae</taxon>
        <taxon>Capsiceae</taxon>
        <taxon>Capsicum</taxon>
    </lineage>
</organism>
<dbReference type="Gramene" id="PHT76601">
    <property type="protein sequence ID" value="PHT76601"/>
    <property type="gene ID" value="T459_20123"/>
</dbReference>
<evidence type="ECO:0000313" key="2">
    <source>
        <dbReference type="Proteomes" id="UP000222542"/>
    </source>
</evidence>
<accession>A0A2G2Z3W7</accession>
<dbReference type="STRING" id="4072.A0A2G2Z3W7"/>
<reference evidence="1 2" key="1">
    <citation type="journal article" date="2014" name="Nat. Genet.">
        <title>Genome sequence of the hot pepper provides insights into the evolution of pungency in Capsicum species.</title>
        <authorList>
            <person name="Kim S."/>
            <person name="Park M."/>
            <person name="Yeom S.I."/>
            <person name="Kim Y.M."/>
            <person name="Lee J.M."/>
            <person name="Lee H.A."/>
            <person name="Seo E."/>
            <person name="Choi J."/>
            <person name="Cheong K."/>
            <person name="Kim K.T."/>
            <person name="Jung K."/>
            <person name="Lee G.W."/>
            <person name="Oh S.K."/>
            <person name="Bae C."/>
            <person name="Kim S.B."/>
            <person name="Lee H.Y."/>
            <person name="Kim S.Y."/>
            <person name="Kim M.S."/>
            <person name="Kang B.C."/>
            <person name="Jo Y.D."/>
            <person name="Yang H.B."/>
            <person name="Jeong H.J."/>
            <person name="Kang W.H."/>
            <person name="Kwon J.K."/>
            <person name="Shin C."/>
            <person name="Lim J.Y."/>
            <person name="Park J.H."/>
            <person name="Huh J.H."/>
            <person name="Kim J.S."/>
            <person name="Kim B.D."/>
            <person name="Cohen O."/>
            <person name="Paran I."/>
            <person name="Suh M.C."/>
            <person name="Lee S.B."/>
            <person name="Kim Y.K."/>
            <person name="Shin Y."/>
            <person name="Noh S.J."/>
            <person name="Park J."/>
            <person name="Seo Y.S."/>
            <person name="Kwon S.Y."/>
            <person name="Kim H.A."/>
            <person name="Park J.M."/>
            <person name="Kim H.J."/>
            <person name="Choi S.B."/>
            <person name="Bosland P.W."/>
            <person name="Reeves G."/>
            <person name="Jo S.H."/>
            <person name="Lee B.W."/>
            <person name="Cho H.T."/>
            <person name="Choi H.S."/>
            <person name="Lee M.S."/>
            <person name="Yu Y."/>
            <person name="Do Choi Y."/>
            <person name="Park B.S."/>
            <person name="van Deynze A."/>
            <person name="Ashrafi H."/>
            <person name="Hill T."/>
            <person name="Kim W.T."/>
            <person name="Pai H.S."/>
            <person name="Ahn H.K."/>
            <person name="Yeam I."/>
            <person name="Giovannoni J.J."/>
            <person name="Rose J.K."/>
            <person name="Sorensen I."/>
            <person name="Lee S.J."/>
            <person name="Kim R.W."/>
            <person name="Choi I.Y."/>
            <person name="Choi B.S."/>
            <person name="Lim J.S."/>
            <person name="Lee Y.H."/>
            <person name="Choi D."/>
        </authorList>
    </citation>
    <scope>NUCLEOTIDE SEQUENCE [LARGE SCALE GENOMIC DNA]</scope>
    <source>
        <strain evidence="2">cv. CM334</strain>
    </source>
</reference>
<dbReference type="AlphaFoldDB" id="A0A2G2Z3W7"/>
<comment type="caution">
    <text evidence="1">The sequence shown here is derived from an EMBL/GenBank/DDBJ whole genome shotgun (WGS) entry which is preliminary data.</text>
</comment>
<gene>
    <name evidence="1" type="ORF">T459_20123</name>
</gene>
<evidence type="ECO:0000313" key="1">
    <source>
        <dbReference type="EMBL" id="PHT76601.1"/>
    </source>
</evidence>
<reference evidence="1 2" key="2">
    <citation type="journal article" date="2017" name="Genome Biol.">
        <title>New reference genome sequences of hot pepper reveal the massive evolution of plant disease-resistance genes by retroduplication.</title>
        <authorList>
            <person name="Kim S."/>
            <person name="Park J."/>
            <person name="Yeom S.I."/>
            <person name="Kim Y.M."/>
            <person name="Seo E."/>
            <person name="Kim K.T."/>
            <person name="Kim M.S."/>
            <person name="Lee J.M."/>
            <person name="Cheong K."/>
            <person name="Shin H.S."/>
            <person name="Kim S.B."/>
            <person name="Han K."/>
            <person name="Lee J."/>
            <person name="Park M."/>
            <person name="Lee H.A."/>
            <person name="Lee H.Y."/>
            <person name="Lee Y."/>
            <person name="Oh S."/>
            <person name="Lee J.H."/>
            <person name="Choi E."/>
            <person name="Choi E."/>
            <person name="Lee S.E."/>
            <person name="Jeon J."/>
            <person name="Kim H."/>
            <person name="Choi G."/>
            <person name="Song H."/>
            <person name="Lee J."/>
            <person name="Lee S.C."/>
            <person name="Kwon J.K."/>
            <person name="Lee H.Y."/>
            <person name="Koo N."/>
            <person name="Hong Y."/>
            <person name="Kim R.W."/>
            <person name="Kang W.H."/>
            <person name="Huh J.H."/>
            <person name="Kang B.C."/>
            <person name="Yang T.J."/>
            <person name="Lee Y.H."/>
            <person name="Bennetzen J.L."/>
            <person name="Choi D."/>
        </authorList>
    </citation>
    <scope>NUCLEOTIDE SEQUENCE [LARGE SCALE GENOMIC DNA]</scope>
    <source>
        <strain evidence="2">cv. CM334</strain>
    </source>
</reference>